<evidence type="ECO:0000313" key="1">
    <source>
        <dbReference type="EMBL" id="STQ99825.1"/>
    </source>
</evidence>
<organism evidence="1 5">
    <name type="scientific">Kingella potus</name>
    <dbReference type="NCBI Taxonomy" id="265175"/>
    <lineage>
        <taxon>Bacteria</taxon>
        <taxon>Pseudomonadati</taxon>
        <taxon>Pseudomonadota</taxon>
        <taxon>Betaproteobacteria</taxon>
        <taxon>Neisseriales</taxon>
        <taxon>Neisseriaceae</taxon>
        <taxon>Kingella</taxon>
    </lineage>
</organism>
<accession>A0A377QYE5</accession>
<evidence type="ECO:0000313" key="3">
    <source>
        <dbReference type="EMBL" id="STR03056.1"/>
    </source>
</evidence>
<dbReference type="EMBL" id="UGJJ01000003">
    <property type="protein sequence ID" value="STR03056.1"/>
    <property type="molecule type" value="Genomic_DNA"/>
</dbReference>
<sequence>MNESAYNQAVEIAKAAIQAKPDMFLKGSQPVFIKQSAQTIADFIEQTALHLEAVRERLEKER</sequence>
<dbReference type="EMBL" id="UGJJ01000002">
    <property type="protein sequence ID" value="STR03052.1"/>
    <property type="molecule type" value="Genomic_DNA"/>
</dbReference>
<proteinExistence type="predicted"/>
<dbReference type="AlphaFoldDB" id="A0A377QYE5"/>
<reference evidence="1 5" key="1">
    <citation type="submission" date="2018-06" db="EMBL/GenBank/DDBJ databases">
        <authorList>
            <consortium name="Pathogen Informatics"/>
            <person name="Doyle S."/>
        </authorList>
    </citation>
    <scope>NUCLEOTIDE SEQUENCE [LARGE SCALE GENOMIC DNA]</scope>
    <source>
        <strain evidence="1 5">NCTC13336</strain>
    </source>
</reference>
<dbReference type="EMBL" id="UGJJ01000001">
    <property type="protein sequence ID" value="STQ99825.1"/>
    <property type="molecule type" value="Genomic_DNA"/>
</dbReference>
<dbReference type="EMBL" id="UGJJ01000004">
    <property type="protein sequence ID" value="STR03429.1"/>
    <property type="molecule type" value="Genomic_DNA"/>
</dbReference>
<keyword evidence="5" id="KW-1185">Reference proteome</keyword>
<protein>
    <submittedName>
        <fullName evidence="1">Uncharacterized protein</fullName>
    </submittedName>
</protein>
<dbReference type="Proteomes" id="UP000254293">
    <property type="component" value="Unassembled WGS sequence"/>
</dbReference>
<gene>
    <name evidence="1" type="ORF">NCTC13336_00011</name>
    <name evidence="2" type="ORF">NCTC13336_01944</name>
    <name evidence="3" type="ORF">NCTC13336_01948</name>
    <name evidence="4" type="ORF">NCTC13336_02357</name>
</gene>
<name>A0A377QYE5_9NEIS</name>
<evidence type="ECO:0000313" key="4">
    <source>
        <dbReference type="EMBL" id="STR03429.1"/>
    </source>
</evidence>
<evidence type="ECO:0000313" key="2">
    <source>
        <dbReference type="EMBL" id="STR03052.1"/>
    </source>
</evidence>
<dbReference type="RefSeq" id="WP_115307179.1">
    <property type="nucleotide sequence ID" value="NZ_CP091516.1"/>
</dbReference>
<evidence type="ECO:0000313" key="5">
    <source>
        <dbReference type="Proteomes" id="UP000254293"/>
    </source>
</evidence>